<feature type="domain" description="TRAPPC10/Trs130 C-terminal" evidence="4">
    <location>
        <begin position="984"/>
        <end position="1139"/>
    </location>
</feature>
<keyword evidence="3" id="KW-0333">Golgi apparatus</keyword>
<dbReference type="Pfam" id="PF12584">
    <property type="entry name" value="TRAPPC10"/>
    <property type="match status" value="1"/>
</dbReference>
<evidence type="ECO:0000259" key="5">
    <source>
        <dbReference type="Pfam" id="PF23036"/>
    </source>
</evidence>
<dbReference type="AlphaFoldDB" id="A0A1Z8JTX2"/>
<gene>
    <name evidence="7" type="ORF">CAS74_000393</name>
</gene>
<dbReference type="InterPro" id="IPR022233">
    <property type="entry name" value="TRAPPC10/Trs130_C"/>
</dbReference>
<organism evidence="7 8">
    <name type="scientific">Pichia kudriavzevii</name>
    <name type="common">Yeast</name>
    <name type="synonym">Issatchenkia orientalis</name>
    <dbReference type="NCBI Taxonomy" id="4909"/>
    <lineage>
        <taxon>Eukaryota</taxon>
        <taxon>Fungi</taxon>
        <taxon>Dikarya</taxon>
        <taxon>Ascomycota</taxon>
        <taxon>Saccharomycotina</taxon>
        <taxon>Pichiomycetes</taxon>
        <taxon>Pichiales</taxon>
        <taxon>Pichiaceae</taxon>
        <taxon>Pichia</taxon>
    </lineage>
</organism>
<evidence type="ECO:0000259" key="4">
    <source>
        <dbReference type="Pfam" id="PF12584"/>
    </source>
</evidence>
<dbReference type="GO" id="GO:0005829">
    <property type="term" value="C:cytosol"/>
    <property type="evidence" value="ECO:0007669"/>
    <property type="project" value="GOC"/>
</dbReference>
<dbReference type="InterPro" id="IPR056916">
    <property type="entry name" value="NTS_TR130"/>
</dbReference>
<sequence length="1149" mass="132382">MGTKVGNKSIDLDVGFYDPLSIFQGGFRTDFEEHIRIPSFYWKDNSDNLRVLKNVMFNFIEEIPHTESKDVKFLKFLFITCQTVEDYRSRIRPLILQWLGSMKKEQPKIPYFIFFFENTELRTAADKYLKTNIFHKLKSDFDNREFTQENIFKIKSIYSNIDEKKEVWKIISSSTSSLLANSINRQLKYFENSPLKCASIFEHLHQQEDAMVLYSELFNAFPSIPKAEFLSVGVSEILEMVDVNGDNDPKETSSSFHKKMCYYKRLKNVLQTEQPTKMGYLKNMKLLAESLLSFLNSLEICYKRNEIAFAMIEMFLSSSYLKETLQLHTENSETIITSIGKLLHLQRNELIALGTSQGYSLRGSLSIIDIQFENEDYVVESEEIQKIMKTQKTFSDYVIEKTRELIANYNDYGVNLNTIATLSTELALILFYSTDDYETSCNQLLKSFDYFSSTGWEFIGTSLLEVYIENLNKLVEQRGECVVSQLLASYITLAERDPTKIDDGKFRKLCDELATLERMETNNIFTVESLSSVYCSEVDVYEIDLLMKSELCSTVDKIKLEMVDDVGNTVVFTYTKKLHLKRKNPITLRCADLVFGRFEAKKLSVFSNKLVLVQNVCAAVGITPIETFYCMKNESSKANTTAKMEVSKTRYLNKDLLVFEVKVGSNDVSDIEMVFVKTDPDKLSKEEDYSMKCIQNGITSCVEFEVIEDTKKLLFRPSKSHKWQTEDTLCVEIPYYFPPYVVNTMLELSYELKFKSHPPEGETLLCSRKHKSVVESLLPIAVAADEFFGTSDEHSGQDFFLLSHYTVNAISVDNPIRIQDTSLISDNELITGWKSPKDTVAFLEQGSTFFFKIKDFNDKSVLLKIKYNCILEEIIGIMKLTFLNFITKMEMVGPVDVFCFSNAASKIWPCLNYKVNFFAITNRIIITNFHEAKLKDCYNFIDKKKIGTFSEAVLDFIESIKDLEIDEKMKNDVYSSTACELHIPVDLPPLNMMNTVKYEFKRELQYLVCEPINVKVVIDVHIVNLTKNQIEEFDKTEKKVRFCGNEESVSYGFHGNSASLEMAFTGNDQKWVISGLKNIAFFVDLKEASETGSHHEFDLTFIPLKPGKLQLPNIEIKNNNQYLNMEVAYRNTSESVLIVSELNKIIHSF</sequence>
<dbReference type="PANTHER" id="PTHR13251:SF3">
    <property type="entry name" value="TRAFFICKING PROTEIN PARTICLE COMPLEX SUBUNIT 10"/>
    <property type="match status" value="1"/>
</dbReference>
<evidence type="ECO:0000256" key="2">
    <source>
        <dbReference type="ARBA" id="ARBA00022448"/>
    </source>
</evidence>
<evidence type="ECO:0000256" key="1">
    <source>
        <dbReference type="ARBA" id="ARBA00004555"/>
    </source>
</evidence>
<dbReference type="InterPro" id="IPR056913">
    <property type="entry name" value="TRAPPC10/Trs130_N"/>
</dbReference>
<evidence type="ECO:0000313" key="8">
    <source>
        <dbReference type="Proteomes" id="UP000195871"/>
    </source>
</evidence>
<dbReference type="VEuPathDB" id="FungiDB:C5L36_0C03780"/>
<evidence type="ECO:0008006" key="9">
    <source>
        <dbReference type="Google" id="ProtNLM"/>
    </source>
</evidence>
<evidence type="ECO:0000256" key="3">
    <source>
        <dbReference type="ARBA" id="ARBA00023034"/>
    </source>
</evidence>
<name>A0A1Z8JTX2_PICKU</name>
<dbReference type="EMBL" id="NHMM01000001">
    <property type="protein sequence ID" value="OUT24011.1"/>
    <property type="molecule type" value="Genomic_DNA"/>
</dbReference>
<dbReference type="InterPro" id="IPR045126">
    <property type="entry name" value="TRAPPC10/Trs130"/>
</dbReference>
<feature type="domain" description="Trs130 NTS" evidence="6">
    <location>
        <begin position="291"/>
        <end position="476"/>
    </location>
</feature>
<proteinExistence type="predicted"/>
<comment type="caution">
    <text evidence="7">The sequence shown here is derived from an EMBL/GenBank/DDBJ whole genome shotgun (WGS) entry which is preliminary data.</text>
</comment>
<evidence type="ECO:0000259" key="6">
    <source>
        <dbReference type="Pfam" id="PF24967"/>
    </source>
</evidence>
<dbReference type="Proteomes" id="UP000195871">
    <property type="component" value="Unassembled WGS sequence"/>
</dbReference>
<keyword evidence="2" id="KW-0813">Transport</keyword>
<dbReference type="Pfam" id="PF24967">
    <property type="entry name" value="NTS_TR130"/>
    <property type="match status" value="1"/>
</dbReference>
<feature type="domain" description="TRAPPC10/Trs130 N-terminal" evidence="5">
    <location>
        <begin position="70"/>
        <end position="192"/>
    </location>
</feature>
<protein>
    <recommendedName>
        <fullName evidence="9">Trafficking protein particle complex subunit 10</fullName>
    </recommendedName>
</protein>
<reference evidence="7 8" key="1">
    <citation type="submission" date="2017-05" db="EMBL/GenBank/DDBJ databases">
        <title>The Genome Sequence of Candida krusei Ckrusei653.</title>
        <authorList>
            <person name="Cuomo C."/>
            <person name="Forche A."/>
            <person name="Young S."/>
            <person name="Abouelleil A."/>
            <person name="Cao P."/>
            <person name="Chapman S."/>
            <person name="Cusick C."/>
            <person name="Shea T."/>
            <person name="Nusbaum C."/>
            <person name="Birren B."/>
        </authorList>
    </citation>
    <scope>NUCLEOTIDE SEQUENCE [LARGE SCALE GENOMIC DNA]</scope>
    <source>
        <strain evidence="7 8">Ckrusei653</strain>
    </source>
</reference>
<dbReference type="GO" id="GO:0006891">
    <property type="term" value="P:intra-Golgi vesicle-mediated transport"/>
    <property type="evidence" value="ECO:0007669"/>
    <property type="project" value="TreeGrafter"/>
</dbReference>
<evidence type="ECO:0000313" key="7">
    <source>
        <dbReference type="EMBL" id="OUT24011.1"/>
    </source>
</evidence>
<dbReference type="GO" id="GO:1990071">
    <property type="term" value="C:TRAPPII protein complex"/>
    <property type="evidence" value="ECO:0007669"/>
    <property type="project" value="InterPro"/>
</dbReference>
<dbReference type="Pfam" id="PF23036">
    <property type="entry name" value="TRAPPC10_1st"/>
    <property type="match status" value="1"/>
</dbReference>
<comment type="subcellular location">
    <subcellularLocation>
        <location evidence="1">Golgi apparatus</location>
    </subcellularLocation>
</comment>
<dbReference type="GO" id="GO:0034498">
    <property type="term" value="P:early endosome to Golgi transport"/>
    <property type="evidence" value="ECO:0007669"/>
    <property type="project" value="TreeGrafter"/>
</dbReference>
<dbReference type="PANTHER" id="PTHR13251">
    <property type="entry name" value="EPILEPSY HOLOPROSENCEPHALY CANDIDATE 1/TMEM1"/>
    <property type="match status" value="1"/>
</dbReference>
<accession>A0A1Z8JTX2</accession>